<name>A0A1R2BDY6_9CILI</name>
<comment type="caution">
    <text evidence="1">The sequence shown here is derived from an EMBL/GenBank/DDBJ whole genome shotgun (WGS) entry which is preliminary data.</text>
</comment>
<evidence type="ECO:0000313" key="2">
    <source>
        <dbReference type="Proteomes" id="UP000187209"/>
    </source>
</evidence>
<keyword evidence="2" id="KW-1185">Reference proteome</keyword>
<dbReference type="EMBL" id="MPUH01000716">
    <property type="protein sequence ID" value="OMJ74991.1"/>
    <property type="molecule type" value="Genomic_DNA"/>
</dbReference>
<evidence type="ECO:0000313" key="1">
    <source>
        <dbReference type="EMBL" id="OMJ74991.1"/>
    </source>
</evidence>
<proteinExistence type="predicted"/>
<protein>
    <recommendedName>
        <fullName evidence="3">EF-hand domain-containing protein</fullName>
    </recommendedName>
</protein>
<reference evidence="1 2" key="1">
    <citation type="submission" date="2016-11" db="EMBL/GenBank/DDBJ databases">
        <title>The macronuclear genome of Stentor coeruleus: a giant cell with tiny introns.</title>
        <authorList>
            <person name="Slabodnick M."/>
            <person name="Ruby J.G."/>
            <person name="Reiff S.B."/>
            <person name="Swart E.C."/>
            <person name="Gosai S."/>
            <person name="Prabakaran S."/>
            <person name="Witkowska E."/>
            <person name="Larue G.E."/>
            <person name="Fisher S."/>
            <person name="Freeman R.M."/>
            <person name="Gunawardena J."/>
            <person name="Chu W."/>
            <person name="Stover N.A."/>
            <person name="Gregory B.D."/>
            <person name="Nowacki M."/>
            <person name="Derisi J."/>
            <person name="Roy S.W."/>
            <person name="Marshall W.F."/>
            <person name="Sood P."/>
        </authorList>
    </citation>
    <scope>NUCLEOTIDE SEQUENCE [LARGE SCALE GENOMIC DNA]</scope>
    <source>
        <strain evidence="1">WM001</strain>
    </source>
</reference>
<organism evidence="1 2">
    <name type="scientific">Stentor coeruleus</name>
    <dbReference type="NCBI Taxonomy" id="5963"/>
    <lineage>
        <taxon>Eukaryota</taxon>
        <taxon>Sar</taxon>
        <taxon>Alveolata</taxon>
        <taxon>Ciliophora</taxon>
        <taxon>Postciliodesmatophora</taxon>
        <taxon>Heterotrichea</taxon>
        <taxon>Heterotrichida</taxon>
        <taxon>Stentoridae</taxon>
        <taxon>Stentor</taxon>
    </lineage>
</organism>
<dbReference type="AlphaFoldDB" id="A0A1R2BDY6"/>
<gene>
    <name evidence="1" type="ORF">SteCoe_25948</name>
</gene>
<dbReference type="Proteomes" id="UP000187209">
    <property type="component" value="Unassembled WGS sequence"/>
</dbReference>
<sequence length="416" mass="48178">MVKDKIITEITSYDPSLSSDPKLKPLNLLGRKKSPSLQAYLTKQIKSPNLGPKLYPEHSKTFYSRSQPPLGTRFLRRFASKIKIPQSKPRSPERNLITLRESHKKKNIKFNSHDCLTPEICLDTPRKKMIPSNKFLLRDKGLESYRRSMKRERQSIFNRLIASQREHKIINDNNKLGLLKKSNSTTLAMMKNKSIQQDQVLLKEFTNEFALLCAETDFGSTGFFNYSKFCSILNKLKFIEDSFNKSDEERELVLKAWKLLGGNKENKVKVDNLYIFLLGVMNIEVKIEKQPMIPQKFKNRNEILMFSKKDIVKIHQDFMCLYLNRIDRKEIHSIQINDSSSGPEEIISEGETPDIDDAVNNFPENNENHDVAPNVLEKPEILFSMPSSYKLIKRISLRELSSTPKDIITKLNTSVH</sequence>
<accession>A0A1R2BDY6</accession>
<evidence type="ECO:0008006" key="3">
    <source>
        <dbReference type="Google" id="ProtNLM"/>
    </source>
</evidence>